<proteinExistence type="inferred from homology"/>
<dbReference type="Pfam" id="PF01459">
    <property type="entry name" value="Porin_3"/>
    <property type="match status" value="1"/>
</dbReference>
<reference evidence="4" key="2">
    <citation type="submission" date="2025-08" db="UniProtKB">
        <authorList>
            <consortium name="RefSeq"/>
        </authorList>
    </citation>
    <scope>IDENTIFICATION</scope>
</reference>
<dbReference type="Gene3D" id="3.40.50.720">
    <property type="entry name" value="NAD(P)-binding Rossmann-like Domain"/>
    <property type="match status" value="1"/>
</dbReference>
<protein>
    <submittedName>
        <fullName evidence="4">Mitochondrial outer membrane protein porin of 36 kDa-like</fullName>
    </submittedName>
</protein>
<sequence length="328" mass="36725">MVAELQEKETTKCFFAVEIDDKKTILITGGAGFIGTHTMVQLLNEGFKVSIIDNHDNSIIEAIDRVKKLVGPELSKKLQFNLESKFFSIFYSKDETFVDDLRNRDDLDKLFSKTKYCQLNIYCLMSSYILLPLRLLRRVSVTLVSNGLLGSPMIELQYLHEYARISSSIGLTAKPIVNFSSVLGTNVLTLGIDISFDTKVWNFTKCNTGLSFTNADLIAFLAFHVVMNEKGDSVNASYYHIVNPLTNVVVGVEVTHRFSSNVNTVTMGTQHALDPLTTIKAPVNNADKASTLIQYEWCPKSLFTNFREVDTKSIDKSPKVKLALTLKP</sequence>
<dbReference type="PaxDb" id="3635-A0A1U8KNF1"/>
<dbReference type="CDD" id="cd07306">
    <property type="entry name" value="Porin3_VDAC"/>
    <property type="match status" value="1"/>
</dbReference>
<dbReference type="GO" id="GO:0008308">
    <property type="term" value="F:voltage-gated monoatomic anion channel activity"/>
    <property type="evidence" value="ECO:0000318"/>
    <property type="project" value="GO_Central"/>
</dbReference>
<dbReference type="RefSeq" id="XP_016702244.1">
    <property type="nucleotide sequence ID" value="XM_016846755.1"/>
</dbReference>
<dbReference type="Proteomes" id="UP000818029">
    <property type="component" value="Chromosome A01"/>
</dbReference>
<keyword evidence="3" id="KW-1185">Reference proteome</keyword>
<dbReference type="InterPro" id="IPR001925">
    <property type="entry name" value="Porin_Euk"/>
</dbReference>
<accession>A0A1U8KNF1</accession>
<dbReference type="OrthoDB" id="996382at2759"/>
<dbReference type="PANTHER" id="PTHR11743">
    <property type="entry name" value="VOLTAGE-DEPENDENT ANION-SELECTIVE CHANNEL"/>
    <property type="match status" value="1"/>
</dbReference>
<evidence type="ECO:0000256" key="1">
    <source>
        <dbReference type="ARBA" id="ARBA00009624"/>
    </source>
</evidence>
<dbReference type="PANTHER" id="PTHR11743:SF60">
    <property type="entry name" value="MITOCHONDRIAL OUTER MEMBRANE PROTEIN PORIN 1"/>
    <property type="match status" value="1"/>
</dbReference>
<dbReference type="Gene3D" id="2.40.160.10">
    <property type="entry name" value="Porin"/>
    <property type="match status" value="1"/>
</dbReference>
<evidence type="ECO:0000313" key="3">
    <source>
        <dbReference type="Proteomes" id="UP000818029"/>
    </source>
</evidence>
<dbReference type="Pfam" id="PF16363">
    <property type="entry name" value="GDP_Man_Dehyd"/>
    <property type="match status" value="1"/>
</dbReference>
<evidence type="ECO:0000313" key="4">
    <source>
        <dbReference type="RefSeq" id="XP_016702244.1"/>
    </source>
</evidence>
<feature type="domain" description="NAD(P)-binding" evidence="2">
    <location>
        <begin position="26"/>
        <end position="80"/>
    </location>
</feature>
<dbReference type="AlphaFoldDB" id="A0A1U8KNF1"/>
<gene>
    <name evidence="4" type="primary">LOC107917400</name>
</gene>
<dbReference type="InterPro" id="IPR023614">
    <property type="entry name" value="Porin_dom_sf"/>
</dbReference>
<reference evidence="3" key="1">
    <citation type="journal article" date="2020" name="Nat. Genet.">
        <title>Genomic diversifications of five Gossypium allopolyploid species and their impact on cotton improvement.</title>
        <authorList>
            <person name="Chen Z.J."/>
            <person name="Sreedasyam A."/>
            <person name="Ando A."/>
            <person name="Song Q."/>
            <person name="De Santiago L.M."/>
            <person name="Hulse-Kemp A.M."/>
            <person name="Ding M."/>
            <person name="Ye W."/>
            <person name="Kirkbride R.C."/>
            <person name="Jenkins J."/>
            <person name="Plott C."/>
            <person name="Lovell J."/>
            <person name="Lin Y.M."/>
            <person name="Vaughn R."/>
            <person name="Liu B."/>
            <person name="Simpson S."/>
            <person name="Scheffler B.E."/>
            <person name="Wen L."/>
            <person name="Saski C.A."/>
            <person name="Grover C.E."/>
            <person name="Hu G."/>
            <person name="Conover J.L."/>
            <person name="Carlson J.W."/>
            <person name="Shu S."/>
            <person name="Boston L.B."/>
            <person name="Williams M."/>
            <person name="Peterson D.G."/>
            <person name="McGee K."/>
            <person name="Jones D.C."/>
            <person name="Wendel J.F."/>
            <person name="Stelly D.M."/>
            <person name="Grimwood J."/>
            <person name="Schmutz J."/>
        </authorList>
    </citation>
    <scope>NUCLEOTIDE SEQUENCE [LARGE SCALE GENOMIC DNA]</scope>
    <source>
        <strain evidence="3">cv. TM-1</strain>
    </source>
</reference>
<dbReference type="InterPro" id="IPR036291">
    <property type="entry name" value="NAD(P)-bd_dom_sf"/>
</dbReference>
<evidence type="ECO:0000259" key="2">
    <source>
        <dbReference type="Pfam" id="PF16363"/>
    </source>
</evidence>
<dbReference type="KEGG" id="ghi:107917400"/>
<comment type="similarity">
    <text evidence="1">Belongs to the eukaryotic mitochondrial porin (TC 1.B.8.1) family.</text>
</comment>
<dbReference type="STRING" id="3635.A0A1U8KNF1"/>
<dbReference type="InterPro" id="IPR027246">
    <property type="entry name" value="Porin_Euk/Tom40"/>
</dbReference>
<dbReference type="GeneID" id="107917400"/>
<dbReference type="SUPFAM" id="SSF51735">
    <property type="entry name" value="NAD(P)-binding Rossmann-fold domains"/>
    <property type="match status" value="1"/>
</dbReference>
<name>A0A1U8KNF1_GOSHI</name>
<organism evidence="3 4">
    <name type="scientific">Gossypium hirsutum</name>
    <name type="common">Upland cotton</name>
    <name type="synonym">Gossypium mexicanum</name>
    <dbReference type="NCBI Taxonomy" id="3635"/>
    <lineage>
        <taxon>Eukaryota</taxon>
        <taxon>Viridiplantae</taxon>
        <taxon>Streptophyta</taxon>
        <taxon>Embryophyta</taxon>
        <taxon>Tracheophyta</taxon>
        <taxon>Spermatophyta</taxon>
        <taxon>Magnoliopsida</taxon>
        <taxon>eudicotyledons</taxon>
        <taxon>Gunneridae</taxon>
        <taxon>Pentapetalae</taxon>
        <taxon>rosids</taxon>
        <taxon>malvids</taxon>
        <taxon>Malvales</taxon>
        <taxon>Malvaceae</taxon>
        <taxon>Malvoideae</taxon>
        <taxon>Gossypium</taxon>
    </lineage>
</organism>
<dbReference type="GO" id="GO:0005741">
    <property type="term" value="C:mitochondrial outer membrane"/>
    <property type="evidence" value="ECO:0000318"/>
    <property type="project" value="GO_Central"/>
</dbReference>
<dbReference type="InterPro" id="IPR016040">
    <property type="entry name" value="NAD(P)-bd_dom"/>
</dbReference>